<accession>A0AAV0Q1R9</accession>
<gene>
    <name evidence="2" type="ORF">LITE_LOCUS41201</name>
</gene>
<dbReference type="AlphaFoldDB" id="A0AAV0Q1R9"/>
<feature type="non-terminal residue" evidence="2">
    <location>
        <position position="1"/>
    </location>
</feature>
<keyword evidence="3" id="KW-1185">Reference proteome</keyword>
<evidence type="ECO:0000259" key="1">
    <source>
        <dbReference type="Pfam" id="PF05699"/>
    </source>
</evidence>
<dbReference type="InterPro" id="IPR008906">
    <property type="entry name" value="HATC_C_dom"/>
</dbReference>
<name>A0AAV0Q1R9_9ROSI</name>
<proteinExistence type="predicted"/>
<comment type="caution">
    <text evidence="2">The sequence shown here is derived from an EMBL/GenBank/DDBJ whole genome shotgun (WGS) entry which is preliminary data.</text>
</comment>
<dbReference type="InterPro" id="IPR012337">
    <property type="entry name" value="RNaseH-like_sf"/>
</dbReference>
<protein>
    <recommendedName>
        <fullName evidence="1">HAT C-terminal dimerisation domain-containing protein</fullName>
    </recommendedName>
</protein>
<evidence type="ECO:0000313" key="3">
    <source>
        <dbReference type="Proteomes" id="UP001154282"/>
    </source>
</evidence>
<sequence length="110" mass="12157">NGLKYPTLQAIARDFLAIPITSVASESAFSSGGRLLDPHRSRLDYSTVEAMLCSRSWVREAWLRESKAAAAVEAMDGLFTGLSVHDSSVEDQENEVQELLNLDSPFSFDY</sequence>
<dbReference type="Pfam" id="PF05699">
    <property type="entry name" value="Dimer_Tnp_hAT"/>
    <property type="match status" value="1"/>
</dbReference>
<dbReference type="SUPFAM" id="SSF53098">
    <property type="entry name" value="Ribonuclease H-like"/>
    <property type="match status" value="1"/>
</dbReference>
<organism evidence="2 3">
    <name type="scientific">Linum tenue</name>
    <dbReference type="NCBI Taxonomy" id="586396"/>
    <lineage>
        <taxon>Eukaryota</taxon>
        <taxon>Viridiplantae</taxon>
        <taxon>Streptophyta</taxon>
        <taxon>Embryophyta</taxon>
        <taxon>Tracheophyta</taxon>
        <taxon>Spermatophyta</taxon>
        <taxon>Magnoliopsida</taxon>
        <taxon>eudicotyledons</taxon>
        <taxon>Gunneridae</taxon>
        <taxon>Pentapetalae</taxon>
        <taxon>rosids</taxon>
        <taxon>fabids</taxon>
        <taxon>Malpighiales</taxon>
        <taxon>Linaceae</taxon>
        <taxon>Linum</taxon>
    </lineage>
</organism>
<dbReference type="PANTHER" id="PTHR23272:SF161">
    <property type="entry name" value="ZINC FINGER BED DOMAIN-CONTAINING PROTEIN RICESLEEPER 1-LIKE"/>
    <property type="match status" value="1"/>
</dbReference>
<reference evidence="2" key="1">
    <citation type="submission" date="2022-08" db="EMBL/GenBank/DDBJ databases">
        <authorList>
            <person name="Gutierrez-Valencia J."/>
        </authorList>
    </citation>
    <scope>NUCLEOTIDE SEQUENCE</scope>
</reference>
<feature type="domain" description="HAT C-terminal dimerisation" evidence="1">
    <location>
        <begin position="1"/>
        <end position="58"/>
    </location>
</feature>
<dbReference type="GO" id="GO:0046983">
    <property type="term" value="F:protein dimerization activity"/>
    <property type="evidence" value="ECO:0007669"/>
    <property type="project" value="InterPro"/>
</dbReference>
<dbReference type="EMBL" id="CAMGYJ010000009">
    <property type="protein sequence ID" value="CAI0521666.1"/>
    <property type="molecule type" value="Genomic_DNA"/>
</dbReference>
<dbReference type="PANTHER" id="PTHR23272">
    <property type="entry name" value="BED FINGER-RELATED"/>
    <property type="match status" value="1"/>
</dbReference>
<evidence type="ECO:0000313" key="2">
    <source>
        <dbReference type="EMBL" id="CAI0521666.1"/>
    </source>
</evidence>
<dbReference type="Proteomes" id="UP001154282">
    <property type="component" value="Unassembled WGS sequence"/>
</dbReference>